<dbReference type="Proteomes" id="UP000028545">
    <property type="component" value="Unassembled WGS sequence"/>
</dbReference>
<dbReference type="GeneID" id="27723179"/>
<evidence type="ECO:0000256" key="3">
    <source>
        <dbReference type="SAM" id="Coils"/>
    </source>
</evidence>
<name>A0A084G9B0_PSEDA</name>
<organism evidence="6 7">
    <name type="scientific">Pseudallescheria apiosperma</name>
    <name type="common">Scedosporium apiospermum</name>
    <dbReference type="NCBI Taxonomy" id="563466"/>
    <lineage>
        <taxon>Eukaryota</taxon>
        <taxon>Fungi</taxon>
        <taxon>Dikarya</taxon>
        <taxon>Ascomycota</taxon>
        <taxon>Pezizomycotina</taxon>
        <taxon>Sordariomycetes</taxon>
        <taxon>Hypocreomycetidae</taxon>
        <taxon>Microascales</taxon>
        <taxon>Microascaceae</taxon>
        <taxon>Scedosporium</taxon>
    </lineage>
</organism>
<accession>A0A084G9B0</accession>
<keyword evidence="3" id="KW-0175">Coiled coil</keyword>
<dbReference type="InterPro" id="IPR020850">
    <property type="entry name" value="GED_dom"/>
</dbReference>
<dbReference type="Pfam" id="PF00350">
    <property type="entry name" value="Dynamin_N"/>
    <property type="match status" value="1"/>
</dbReference>
<gene>
    <name evidence="6" type="ORF">SAPIO_CDS4107</name>
</gene>
<dbReference type="GO" id="GO:0048312">
    <property type="term" value="P:intracellular distribution of mitochondria"/>
    <property type="evidence" value="ECO:0007669"/>
    <property type="project" value="TreeGrafter"/>
</dbReference>
<dbReference type="GO" id="GO:0003924">
    <property type="term" value="F:GTPase activity"/>
    <property type="evidence" value="ECO:0007669"/>
    <property type="project" value="InterPro"/>
</dbReference>
<dbReference type="RefSeq" id="XP_016643721.1">
    <property type="nucleotide sequence ID" value="XM_016786745.1"/>
</dbReference>
<proteinExistence type="predicted"/>
<dbReference type="Gene3D" id="3.40.50.300">
    <property type="entry name" value="P-loop containing nucleotide triphosphate hydrolases"/>
    <property type="match status" value="1"/>
</dbReference>
<dbReference type="VEuPathDB" id="FungiDB:SAPIO_CDS4107"/>
<evidence type="ECO:0000259" key="5">
    <source>
        <dbReference type="PROSITE" id="PS51718"/>
    </source>
</evidence>
<dbReference type="EMBL" id="JOWA01000090">
    <property type="protein sequence ID" value="KEZ43922.1"/>
    <property type="molecule type" value="Genomic_DNA"/>
</dbReference>
<keyword evidence="7" id="KW-1185">Reference proteome</keyword>
<evidence type="ECO:0000256" key="2">
    <source>
        <dbReference type="ARBA" id="ARBA00023134"/>
    </source>
</evidence>
<dbReference type="SUPFAM" id="SSF52540">
    <property type="entry name" value="P-loop containing nucleoside triphosphate hydrolases"/>
    <property type="match status" value="1"/>
</dbReference>
<dbReference type="InterPro" id="IPR022812">
    <property type="entry name" value="Dynamin"/>
</dbReference>
<reference evidence="6 7" key="1">
    <citation type="journal article" date="2014" name="Genome Announc.">
        <title>Draft genome sequence of the pathogenic fungus Scedosporium apiospermum.</title>
        <authorList>
            <person name="Vandeputte P."/>
            <person name="Ghamrawi S."/>
            <person name="Rechenmann M."/>
            <person name="Iltis A."/>
            <person name="Giraud S."/>
            <person name="Fleury M."/>
            <person name="Thornton C."/>
            <person name="Delhaes L."/>
            <person name="Meyer W."/>
            <person name="Papon N."/>
            <person name="Bouchara J.P."/>
        </authorList>
    </citation>
    <scope>NUCLEOTIDE SEQUENCE [LARGE SCALE GENOMIC DNA]</scope>
    <source>
        <strain evidence="6 7">IHEM 14462</strain>
    </source>
</reference>
<comment type="caution">
    <text evidence="6">The sequence shown here is derived from an EMBL/GenBank/DDBJ whole genome shotgun (WGS) entry which is preliminary data.</text>
</comment>
<dbReference type="KEGG" id="sapo:SAPIO_CDS4107"/>
<dbReference type="CDD" id="cd08771">
    <property type="entry name" value="DLP_1"/>
    <property type="match status" value="1"/>
</dbReference>
<feature type="domain" description="Dynamin-type G" evidence="5">
    <location>
        <begin position="40"/>
        <end position="322"/>
    </location>
</feature>
<dbReference type="PROSITE" id="PS51718">
    <property type="entry name" value="G_DYNAMIN_2"/>
    <property type="match status" value="1"/>
</dbReference>
<dbReference type="OMA" id="IMAPENE"/>
<dbReference type="PANTHER" id="PTHR11566:SF21">
    <property type="entry name" value="DYNAMIN RELATED PROTEIN 1, ISOFORM A"/>
    <property type="match status" value="1"/>
</dbReference>
<evidence type="ECO:0000256" key="1">
    <source>
        <dbReference type="ARBA" id="ARBA00022741"/>
    </source>
</evidence>
<dbReference type="InterPro" id="IPR030381">
    <property type="entry name" value="G_DYNAMIN_dom"/>
</dbReference>
<dbReference type="PANTHER" id="PTHR11566">
    <property type="entry name" value="DYNAMIN"/>
    <property type="match status" value="1"/>
</dbReference>
<keyword evidence="1" id="KW-0547">Nucleotide-binding</keyword>
<dbReference type="GO" id="GO:0005739">
    <property type="term" value="C:mitochondrion"/>
    <property type="evidence" value="ECO:0007669"/>
    <property type="project" value="TreeGrafter"/>
</dbReference>
<dbReference type="AlphaFoldDB" id="A0A084G9B0"/>
<evidence type="ECO:0000259" key="4">
    <source>
        <dbReference type="PROSITE" id="PS51388"/>
    </source>
</evidence>
<dbReference type="SMART" id="SM00053">
    <property type="entry name" value="DYNc"/>
    <property type="match status" value="1"/>
</dbReference>
<dbReference type="GO" id="GO:0016020">
    <property type="term" value="C:membrane"/>
    <property type="evidence" value="ECO:0007669"/>
    <property type="project" value="TreeGrafter"/>
</dbReference>
<evidence type="ECO:0000313" key="7">
    <source>
        <dbReference type="Proteomes" id="UP000028545"/>
    </source>
</evidence>
<keyword evidence="2" id="KW-0342">GTP-binding</keyword>
<dbReference type="InterPro" id="IPR027417">
    <property type="entry name" value="P-loop_NTPase"/>
</dbReference>
<sequence length="772" mass="87537">MTTDEPTPSETVPAFQEMHQDQKELFDTIDDLRSLGIGKIVDLPQIIVVGNQSSGKSSVLSALSGVQFPTSSAVCTRFPMELALRTGPKTNIDVSIIPEEGEREILTTRSSTEEIPDAIEEGKKALGIDKNTRDMFPNVLNIEITAPNVPNLTLVDLPGLYNNESQWQSKEGIKVAFKLAEKYMSQKRSIILAVVSAAGNVVMDQAIKVAKKKTVDPNLSRVLGIITQLDVIERNQASTQEYLQVAQGRDPTLRPKYGWHVLRNLSEEETRLGLTDKDRDVKETEFFGSGPWENYASENKGIRTLHKKLIKLSRDHISESLPRVVFDIETALAKRTAAIESLGASRNEVSDIRDYLHDIVQKFRETAQQAVRGSYFTQDFFQHLTTNPLGTGNLHVRKLRAFVRELNRAFTTIMLSKGHKFAIQWSNGSSMPSGYLNPLRPDIDPLIRQYYVHLKDPEGISEPAVKQRWASKVVGSKGYEFPGETNPVAMLDLFAEQSSPWQGLAKNHLHLLVYVTEKFAEELLQHILAADPKTYESIRVNYISPFFKKKKRLVEAKLDEILPSTAAYEIALEDRIESETSIRYRQRLISQIETLESALKEESEEVRRFIEAGEHKREAILRNPEYGREYVTHLKNELAQRGDPLGKESSDFALEKTIDNMMVYYEHHLTIFIENVIILAAEKQLIHDIPKILDWKSFDRMDETALRALAGEAPEIQQEREQLIVEKEELEKGLELCRKYLRRNQSARHITPNVQVNGFGVNGVNGPVEEEL</sequence>
<evidence type="ECO:0000313" key="6">
    <source>
        <dbReference type="EMBL" id="KEZ43922.1"/>
    </source>
</evidence>
<dbReference type="GO" id="GO:0005525">
    <property type="term" value="F:GTP binding"/>
    <property type="evidence" value="ECO:0007669"/>
    <property type="project" value="InterPro"/>
</dbReference>
<dbReference type="GO" id="GO:0016559">
    <property type="term" value="P:peroxisome fission"/>
    <property type="evidence" value="ECO:0007669"/>
    <property type="project" value="TreeGrafter"/>
</dbReference>
<protein>
    <recommendedName>
        <fullName evidence="8">Dynamin family protein</fullName>
    </recommendedName>
</protein>
<dbReference type="PROSITE" id="PS51388">
    <property type="entry name" value="GED"/>
    <property type="match status" value="1"/>
</dbReference>
<dbReference type="InterPro" id="IPR000375">
    <property type="entry name" value="Dynamin_stalk"/>
</dbReference>
<dbReference type="GO" id="GO:0008017">
    <property type="term" value="F:microtubule binding"/>
    <property type="evidence" value="ECO:0007669"/>
    <property type="project" value="TreeGrafter"/>
</dbReference>
<feature type="coiled-coil region" evidence="3">
    <location>
        <begin position="585"/>
        <end position="612"/>
    </location>
</feature>
<evidence type="ECO:0008006" key="8">
    <source>
        <dbReference type="Google" id="ProtNLM"/>
    </source>
</evidence>
<dbReference type="InterPro" id="IPR045063">
    <property type="entry name" value="Dynamin_N"/>
</dbReference>
<dbReference type="GO" id="GO:0000266">
    <property type="term" value="P:mitochondrial fission"/>
    <property type="evidence" value="ECO:0007669"/>
    <property type="project" value="TreeGrafter"/>
</dbReference>
<dbReference type="Pfam" id="PF01031">
    <property type="entry name" value="Dynamin_M"/>
    <property type="match status" value="1"/>
</dbReference>
<dbReference type="InterPro" id="IPR001401">
    <property type="entry name" value="Dynamin_GTPase"/>
</dbReference>
<feature type="domain" description="GED" evidence="4">
    <location>
        <begin position="654"/>
        <end position="745"/>
    </location>
</feature>
<dbReference type="OrthoDB" id="415706at2759"/>
<dbReference type="HOGENOM" id="CLU_008964_7_0_1"/>
<dbReference type="PRINTS" id="PR00195">
    <property type="entry name" value="DYNAMIN"/>
</dbReference>
<dbReference type="GO" id="GO:0005874">
    <property type="term" value="C:microtubule"/>
    <property type="evidence" value="ECO:0007669"/>
    <property type="project" value="TreeGrafter"/>
</dbReference>
<dbReference type="GO" id="GO:0006897">
    <property type="term" value="P:endocytosis"/>
    <property type="evidence" value="ECO:0007669"/>
    <property type="project" value="TreeGrafter"/>
</dbReference>